<evidence type="ECO:0000313" key="2">
    <source>
        <dbReference type="EMBL" id="SVD13827.1"/>
    </source>
</evidence>
<sequence length="300" mass="33238">MDVTALGFGALELRGIVAGVGRELKPKQPERILNAVLDAGINYIDVAVDYGEAEGHIGRCIASRRREFFLASKCGCPPDVSKFAPTERTRYGVPLPRLHDYSRENIIKTCDQSLRRMKTDYLDVLQFHFSPARKLLEQEKAVQTMESLKRDGKIRFLGCSSILPNINDHIEMGVFDVLQVPYSALQPEHENAIAIAAKSGMGIVIRGGVAKGQPGKVQGSVDIWDLWDKAELDELLNGEHRTEFMLRFTIANPNIHTAVVGTLDPEHLLENVAAVLKGPLPASVYSEAKRRLAEAEQEAR</sequence>
<dbReference type="Pfam" id="PF00248">
    <property type="entry name" value="Aldo_ket_red"/>
    <property type="match status" value="1"/>
</dbReference>
<reference evidence="2" key="1">
    <citation type="submission" date="2018-05" db="EMBL/GenBank/DDBJ databases">
        <authorList>
            <person name="Lanie J.A."/>
            <person name="Ng W.-L."/>
            <person name="Kazmierczak K.M."/>
            <person name="Andrzejewski T.M."/>
            <person name="Davidsen T.M."/>
            <person name="Wayne K.J."/>
            <person name="Tettelin H."/>
            <person name="Glass J.I."/>
            <person name="Rusch D."/>
            <person name="Podicherti R."/>
            <person name="Tsui H.-C.T."/>
            <person name="Winkler M.E."/>
        </authorList>
    </citation>
    <scope>NUCLEOTIDE SEQUENCE</scope>
</reference>
<dbReference type="EMBL" id="UINC01131862">
    <property type="protein sequence ID" value="SVD13827.1"/>
    <property type="molecule type" value="Genomic_DNA"/>
</dbReference>
<name>A0A382SX80_9ZZZZ</name>
<feature type="domain" description="NADP-dependent oxidoreductase" evidence="1">
    <location>
        <begin position="7"/>
        <end position="287"/>
    </location>
</feature>
<dbReference type="AlphaFoldDB" id="A0A382SX80"/>
<dbReference type="Gene3D" id="3.20.20.100">
    <property type="entry name" value="NADP-dependent oxidoreductase domain"/>
    <property type="match status" value="1"/>
</dbReference>
<gene>
    <name evidence="2" type="ORF">METZ01_LOCUS366681</name>
</gene>
<dbReference type="PANTHER" id="PTHR43312:SF1">
    <property type="entry name" value="NADP-DEPENDENT OXIDOREDUCTASE DOMAIN-CONTAINING PROTEIN"/>
    <property type="match status" value="1"/>
</dbReference>
<proteinExistence type="predicted"/>
<dbReference type="InterPro" id="IPR053135">
    <property type="entry name" value="AKR2_Oxidoreductase"/>
</dbReference>
<dbReference type="SUPFAM" id="SSF51430">
    <property type="entry name" value="NAD(P)-linked oxidoreductase"/>
    <property type="match status" value="1"/>
</dbReference>
<dbReference type="PANTHER" id="PTHR43312">
    <property type="entry name" value="D-THREO-ALDOSE 1-DEHYDROGENASE"/>
    <property type="match status" value="1"/>
</dbReference>
<accession>A0A382SX80</accession>
<dbReference type="InterPro" id="IPR023210">
    <property type="entry name" value="NADP_OxRdtase_dom"/>
</dbReference>
<dbReference type="InterPro" id="IPR036812">
    <property type="entry name" value="NAD(P)_OxRdtase_dom_sf"/>
</dbReference>
<dbReference type="CDD" id="cd19095">
    <property type="entry name" value="AKR_PA4992-like"/>
    <property type="match status" value="1"/>
</dbReference>
<protein>
    <recommendedName>
        <fullName evidence="1">NADP-dependent oxidoreductase domain-containing protein</fullName>
    </recommendedName>
</protein>
<organism evidence="2">
    <name type="scientific">marine metagenome</name>
    <dbReference type="NCBI Taxonomy" id="408172"/>
    <lineage>
        <taxon>unclassified sequences</taxon>
        <taxon>metagenomes</taxon>
        <taxon>ecological metagenomes</taxon>
    </lineage>
</organism>
<evidence type="ECO:0000259" key="1">
    <source>
        <dbReference type="Pfam" id="PF00248"/>
    </source>
</evidence>